<dbReference type="Proteomes" id="UP000244189">
    <property type="component" value="Unassembled WGS sequence"/>
</dbReference>
<protein>
    <submittedName>
        <fullName evidence="2">Uncharacterized protein</fullName>
    </submittedName>
</protein>
<keyword evidence="1" id="KW-0812">Transmembrane</keyword>
<dbReference type="EMBL" id="QAOG01000005">
    <property type="protein sequence ID" value="PTQ59359.1"/>
    <property type="molecule type" value="Genomic_DNA"/>
</dbReference>
<feature type="transmembrane region" description="Helical" evidence="1">
    <location>
        <begin position="107"/>
        <end position="126"/>
    </location>
</feature>
<evidence type="ECO:0000313" key="2">
    <source>
        <dbReference type="EMBL" id="PTQ59359.1"/>
    </source>
</evidence>
<keyword evidence="1" id="KW-0472">Membrane</keyword>
<dbReference type="AlphaFoldDB" id="A0A2T5GJ71"/>
<gene>
    <name evidence="2" type="ORF">C8J26_3103</name>
</gene>
<sequence>MTVMTSFMLGFAARLGFARPHVLLGAVSSALALVLICVAVLLDGFVAPALAMRCMTVGGNCASEAEALLRFGGLQIEFMTRLGLVALAGATALWSGDLILRKDGARIAGALGLLSTMIQLGILVFGGERLNAHSLGLIVAAQAIWYASVGAIIVFRQGPYAVEQRG</sequence>
<comment type="caution">
    <text evidence="2">The sequence shown here is derived from an EMBL/GenBank/DDBJ whole genome shotgun (WGS) entry which is preliminary data.</text>
</comment>
<organism evidence="2 3">
    <name type="scientific">Sphingomonas aurantiaca</name>
    <dbReference type="NCBI Taxonomy" id="185949"/>
    <lineage>
        <taxon>Bacteria</taxon>
        <taxon>Pseudomonadati</taxon>
        <taxon>Pseudomonadota</taxon>
        <taxon>Alphaproteobacteria</taxon>
        <taxon>Sphingomonadales</taxon>
        <taxon>Sphingomonadaceae</taxon>
        <taxon>Sphingomonas</taxon>
    </lineage>
</organism>
<name>A0A2T5GJ71_9SPHN</name>
<keyword evidence="1" id="KW-1133">Transmembrane helix</keyword>
<feature type="transmembrane region" description="Helical" evidence="1">
    <location>
        <begin position="21"/>
        <end position="42"/>
    </location>
</feature>
<accession>A0A2T5GJ71</accession>
<evidence type="ECO:0000313" key="3">
    <source>
        <dbReference type="Proteomes" id="UP000244189"/>
    </source>
</evidence>
<keyword evidence="3" id="KW-1185">Reference proteome</keyword>
<feature type="transmembrane region" description="Helical" evidence="1">
    <location>
        <begin position="78"/>
        <end position="100"/>
    </location>
</feature>
<reference evidence="2 3" key="1">
    <citation type="submission" date="2018-04" db="EMBL/GenBank/DDBJ databases">
        <title>Genomic Encyclopedia of Type Strains, Phase III (KMG-III): the genomes of soil and plant-associated and newly described type strains.</title>
        <authorList>
            <person name="Whitman W."/>
        </authorList>
    </citation>
    <scope>NUCLEOTIDE SEQUENCE [LARGE SCALE GENOMIC DNA]</scope>
    <source>
        <strain evidence="2 3">MA101b</strain>
    </source>
</reference>
<proteinExistence type="predicted"/>
<evidence type="ECO:0000256" key="1">
    <source>
        <dbReference type="SAM" id="Phobius"/>
    </source>
</evidence>
<feature type="transmembrane region" description="Helical" evidence="1">
    <location>
        <begin position="132"/>
        <end position="155"/>
    </location>
</feature>
<dbReference type="RefSeq" id="WP_107959114.1">
    <property type="nucleotide sequence ID" value="NZ_QAOG01000005.1"/>
</dbReference>